<dbReference type="PROSITE" id="PS51257">
    <property type="entry name" value="PROKAR_LIPOPROTEIN"/>
    <property type="match status" value="1"/>
</dbReference>
<dbReference type="EMBL" id="CP048222">
    <property type="protein sequence ID" value="QHT65215.1"/>
    <property type="molecule type" value="Genomic_DNA"/>
</dbReference>
<reference evidence="3 4" key="1">
    <citation type="submission" date="2020-01" db="EMBL/GenBank/DDBJ databases">
        <authorList>
            <person name="Kim M.K."/>
        </authorList>
    </citation>
    <scope>NUCLEOTIDE SEQUENCE [LARGE SCALE GENOMIC DNA]</scope>
    <source>
        <strain evidence="3 4">172606-1</strain>
    </source>
</reference>
<feature type="compositionally biased region" description="Low complexity" evidence="1">
    <location>
        <begin position="30"/>
        <end position="40"/>
    </location>
</feature>
<sequence length="326" mass="37724">MKKTFLTLYLQLALFIPLYFVTACTSNQQTSNQQSTGQQNLPANHTPILPIRSPEDRENYEASRLRKTEKRLQTMQTQALSIEEVEQFCKEYYLPTVFSGYESMQDESDSPFYGITNWNHVRIEWHISEVKQDPVLPRKFYISGKRRLDDQIVPFEGSFSIDSMYKVSDENIDEAMLEQEGFKALYTAKGNFSCDEPSEGEENGSNWGTLTIDLAVRRQAYPYEENELDTWQILYKPGTYPEGLGFVGICKGAGFQIKGLFTYYHIKRSREILIAENLFMIMDDFLPDFMSGNPNPRINSKYHVLGWDESVLEGSDNWWEEAEGSE</sequence>
<gene>
    <name evidence="3" type="ORF">GXP67_00255</name>
</gene>
<feature type="signal peptide" evidence="2">
    <location>
        <begin position="1"/>
        <end position="23"/>
    </location>
</feature>
<keyword evidence="4" id="KW-1185">Reference proteome</keyword>
<evidence type="ECO:0000313" key="4">
    <source>
        <dbReference type="Proteomes" id="UP000480178"/>
    </source>
</evidence>
<feature type="chain" id="PRO_5025520663" evidence="2">
    <location>
        <begin position="24"/>
        <end position="326"/>
    </location>
</feature>
<evidence type="ECO:0000256" key="1">
    <source>
        <dbReference type="SAM" id="MobiDB-lite"/>
    </source>
</evidence>
<evidence type="ECO:0000256" key="2">
    <source>
        <dbReference type="SAM" id="SignalP"/>
    </source>
</evidence>
<keyword evidence="2" id="KW-0732">Signal</keyword>
<protein>
    <submittedName>
        <fullName evidence="3">Uncharacterized protein</fullName>
    </submittedName>
</protein>
<feature type="region of interest" description="Disordered" evidence="1">
    <location>
        <begin position="30"/>
        <end position="59"/>
    </location>
</feature>
<name>A0A6C0GB94_9BACT</name>
<dbReference type="Proteomes" id="UP000480178">
    <property type="component" value="Chromosome"/>
</dbReference>
<accession>A0A6C0GB94</accession>
<dbReference type="KEGG" id="rhoz:GXP67_00255"/>
<proteinExistence type="predicted"/>
<organism evidence="3 4">
    <name type="scientific">Rhodocytophaga rosea</name>
    <dbReference type="NCBI Taxonomy" id="2704465"/>
    <lineage>
        <taxon>Bacteria</taxon>
        <taxon>Pseudomonadati</taxon>
        <taxon>Bacteroidota</taxon>
        <taxon>Cytophagia</taxon>
        <taxon>Cytophagales</taxon>
        <taxon>Rhodocytophagaceae</taxon>
        <taxon>Rhodocytophaga</taxon>
    </lineage>
</organism>
<dbReference type="RefSeq" id="WP_162441303.1">
    <property type="nucleotide sequence ID" value="NZ_CP048222.1"/>
</dbReference>
<dbReference type="AlphaFoldDB" id="A0A6C0GB94"/>
<evidence type="ECO:0000313" key="3">
    <source>
        <dbReference type="EMBL" id="QHT65215.1"/>
    </source>
</evidence>